<dbReference type="OrthoDB" id="9805269at2"/>
<dbReference type="EMBL" id="AP014608">
    <property type="protein sequence ID" value="BBA17146.1"/>
    <property type="molecule type" value="Genomic_DNA"/>
</dbReference>
<dbReference type="GO" id="GO:0004399">
    <property type="term" value="F:histidinol dehydrogenase activity"/>
    <property type="evidence" value="ECO:0007669"/>
    <property type="project" value="UniProtKB-UniRule"/>
</dbReference>
<feature type="binding site" evidence="12 17">
    <location>
        <position position="257"/>
    </location>
    <ligand>
        <name>Zn(2+)</name>
        <dbReference type="ChEBI" id="CHEBI:29105"/>
    </ligand>
</feature>
<feature type="binding site" evidence="12 16">
    <location>
        <position position="327"/>
    </location>
    <ligand>
        <name>substrate</name>
    </ligand>
</feature>
<feature type="active site" description="Proton acceptor" evidence="12 14">
    <location>
        <position position="326"/>
    </location>
</feature>
<evidence type="ECO:0000256" key="2">
    <source>
        <dbReference type="ARBA" id="ARBA00004940"/>
    </source>
</evidence>
<dbReference type="InterPro" id="IPR012131">
    <property type="entry name" value="Hstdl_DH"/>
</dbReference>
<dbReference type="FunFam" id="3.40.50.1980:FF:000002">
    <property type="entry name" value="Histidinol dehydrogenase, chloroplastic"/>
    <property type="match status" value="1"/>
</dbReference>
<dbReference type="InterPro" id="IPR016161">
    <property type="entry name" value="Ald_DH/histidinol_DH"/>
</dbReference>
<evidence type="ECO:0000256" key="3">
    <source>
        <dbReference type="ARBA" id="ARBA00010178"/>
    </source>
</evidence>
<keyword evidence="10 12" id="KW-0368">Histidine biosynthesis</keyword>
<reference evidence="19 20" key="1">
    <citation type="submission" date="2014-06" db="EMBL/GenBank/DDBJ databases">
        <title>Genome sequence of the intracellular symbiont Blattabacterium cuenoti, strain STAT from the wood feeding cockroach Salganea taiwanensis taiwanensis.</title>
        <authorList>
            <person name="Kinjo Y."/>
            <person name="Ohkuma M."/>
            <person name="Tokuda G."/>
        </authorList>
    </citation>
    <scope>NUCLEOTIDE SEQUENCE [LARGE SCALE GENOMIC DNA]</scope>
    <source>
        <strain evidence="19 20">STAT</strain>
    </source>
</reference>
<dbReference type="HAMAP" id="MF_01024">
    <property type="entry name" value="HisD"/>
    <property type="match status" value="1"/>
</dbReference>
<name>A0A224ABA3_9FLAO</name>
<dbReference type="Pfam" id="PF00815">
    <property type="entry name" value="Histidinol_dh"/>
    <property type="match status" value="1"/>
</dbReference>
<feature type="binding site" evidence="12 16">
    <location>
        <position position="360"/>
    </location>
    <ligand>
        <name>substrate</name>
    </ligand>
</feature>
<keyword evidence="7 12" id="KW-0862">Zinc</keyword>
<sequence>MIQVYIHPPYERWNSISNRNLQNISHIKNLVTPIINDVKKYGDVALKNYTKKYDHVDIKHIQVTEEDFNKADMKISDHLKKSIETAYQNIKCFHQKQMHKENPIEVSKGVFCWRKIIPIEKIGFYIPGGSAPLFSTVLMLGIPGKLSGCKNIILCSPPNKNGEIHPAILYTAKYVGITQIYKVGGAQAIAAMAYGTKSIPSVYKIFGPGNSYVTISKQIVSQKGIVSIDIPAGPSEVVIMADDSANPEFVASDLLSQSEHDPESYILLVTPNNQFWIKKLKKELRKQFLNFDKKKDIIEESLKKSKIIVLSSLDECLNLVNQVAPEHLIINCKNSFYWSEKVINAGSVFLGNYSPVSAGDYASGTNHVLPTYGYAKSYSGLSMDSFVKKITFQKISKKGLKHLSKCINILSSEEGLFAHKKSINIRLKN</sequence>
<keyword evidence="20" id="KW-1185">Reference proteome</keyword>
<feature type="binding site" evidence="12 15">
    <location>
        <position position="187"/>
    </location>
    <ligand>
        <name>NAD(+)</name>
        <dbReference type="ChEBI" id="CHEBI:57540"/>
    </ligand>
</feature>
<dbReference type="EC" id="1.1.1.23" evidence="4 12"/>
<dbReference type="CDD" id="cd06572">
    <property type="entry name" value="Histidinol_dh"/>
    <property type="match status" value="1"/>
</dbReference>
<evidence type="ECO:0000256" key="11">
    <source>
        <dbReference type="ARBA" id="ARBA00049489"/>
    </source>
</evidence>
<feature type="binding site" evidence="12 16">
    <location>
        <position position="257"/>
    </location>
    <ligand>
        <name>substrate</name>
    </ligand>
</feature>
<dbReference type="PIRSF" id="PIRSF000099">
    <property type="entry name" value="Histidinol_dh"/>
    <property type="match status" value="1"/>
</dbReference>
<evidence type="ECO:0000313" key="20">
    <source>
        <dbReference type="Proteomes" id="UP000263619"/>
    </source>
</evidence>
<evidence type="ECO:0000256" key="17">
    <source>
        <dbReference type="PIRSR" id="PIRSR000099-4"/>
    </source>
</evidence>
<dbReference type="Proteomes" id="UP000263619">
    <property type="component" value="Chromosome"/>
</dbReference>
<dbReference type="InterPro" id="IPR022695">
    <property type="entry name" value="Histidinol_DH_monofunct"/>
</dbReference>
<comment type="cofactor">
    <cofactor evidence="12 17">
        <name>Zn(2+)</name>
        <dbReference type="ChEBI" id="CHEBI:29105"/>
    </cofactor>
    <text evidence="12 17">Binds 1 zinc ion per subunit.</text>
</comment>
<dbReference type="Gene3D" id="1.20.5.1300">
    <property type="match status" value="1"/>
</dbReference>
<dbReference type="GO" id="GO:0005829">
    <property type="term" value="C:cytosol"/>
    <property type="evidence" value="ECO:0007669"/>
    <property type="project" value="TreeGrafter"/>
</dbReference>
<feature type="binding site" evidence="12 15">
    <location>
        <position position="210"/>
    </location>
    <ligand>
        <name>NAD(+)</name>
        <dbReference type="ChEBI" id="CHEBI:57540"/>
    </ligand>
</feature>
<feature type="active site" description="Proton acceptor" evidence="12 14">
    <location>
        <position position="327"/>
    </location>
</feature>
<keyword evidence="6 12" id="KW-0479">Metal-binding</keyword>
<keyword evidence="8 12" id="KW-0560">Oxidoreductase</keyword>
<evidence type="ECO:0000313" key="19">
    <source>
        <dbReference type="EMBL" id="BBA17146.1"/>
    </source>
</evidence>
<evidence type="ECO:0000256" key="6">
    <source>
        <dbReference type="ARBA" id="ARBA00022723"/>
    </source>
</evidence>
<feature type="binding site" evidence="12 15">
    <location>
        <position position="125"/>
    </location>
    <ligand>
        <name>NAD(+)</name>
        <dbReference type="ChEBI" id="CHEBI:57540"/>
    </ligand>
</feature>
<evidence type="ECO:0000256" key="10">
    <source>
        <dbReference type="ARBA" id="ARBA00023102"/>
    </source>
</evidence>
<evidence type="ECO:0000256" key="18">
    <source>
        <dbReference type="RuleBase" id="RU004175"/>
    </source>
</evidence>
<dbReference type="AlphaFoldDB" id="A0A224ABA3"/>
<dbReference type="GO" id="GO:0051287">
    <property type="term" value="F:NAD binding"/>
    <property type="evidence" value="ECO:0007669"/>
    <property type="project" value="InterPro"/>
</dbReference>
<feature type="binding site" evidence="12 17">
    <location>
        <position position="360"/>
    </location>
    <ligand>
        <name>Zn(2+)</name>
        <dbReference type="ChEBI" id="CHEBI:29105"/>
    </ligand>
</feature>
<accession>A0A224ABA3</accession>
<feature type="binding site" evidence="12 16">
    <location>
        <position position="235"/>
    </location>
    <ligand>
        <name>substrate</name>
    </ligand>
</feature>
<dbReference type="SUPFAM" id="SSF53720">
    <property type="entry name" value="ALDH-like"/>
    <property type="match status" value="1"/>
</dbReference>
<dbReference type="GO" id="GO:0000105">
    <property type="term" value="P:L-histidine biosynthetic process"/>
    <property type="evidence" value="ECO:0007669"/>
    <property type="project" value="UniProtKB-UniRule"/>
</dbReference>
<comment type="function">
    <text evidence="1 12">Catalyzes the sequential NAD-dependent oxidations of L-histidinol to L-histidinaldehyde and then to L-histidine.</text>
</comment>
<feature type="binding site" evidence="12 16">
    <location>
        <position position="419"/>
    </location>
    <ligand>
        <name>substrate</name>
    </ligand>
</feature>
<dbReference type="PROSITE" id="PS00611">
    <property type="entry name" value="HISOL_DEHYDROGENASE"/>
    <property type="match status" value="1"/>
</dbReference>
<proteinExistence type="inferred from homology"/>
<evidence type="ECO:0000256" key="13">
    <source>
        <dbReference type="PIRNR" id="PIRNR000099"/>
    </source>
</evidence>
<feature type="binding site" evidence="12 16">
    <location>
        <position position="414"/>
    </location>
    <ligand>
        <name>substrate</name>
    </ligand>
</feature>
<protein>
    <recommendedName>
        <fullName evidence="4 12">Histidinol dehydrogenase</fullName>
        <shortName evidence="12">HDH</shortName>
        <ecNumber evidence="4 12">1.1.1.23</ecNumber>
    </recommendedName>
</protein>
<dbReference type="FunFam" id="3.40.50.1980:FF:000001">
    <property type="entry name" value="Histidinol dehydrogenase"/>
    <property type="match status" value="1"/>
</dbReference>
<evidence type="ECO:0000256" key="5">
    <source>
        <dbReference type="ARBA" id="ARBA00022605"/>
    </source>
</evidence>
<comment type="catalytic activity">
    <reaction evidence="11 12">
        <text>L-histidinol + 2 NAD(+) + H2O = L-histidine + 2 NADH + 3 H(+)</text>
        <dbReference type="Rhea" id="RHEA:20641"/>
        <dbReference type="ChEBI" id="CHEBI:15377"/>
        <dbReference type="ChEBI" id="CHEBI:15378"/>
        <dbReference type="ChEBI" id="CHEBI:57540"/>
        <dbReference type="ChEBI" id="CHEBI:57595"/>
        <dbReference type="ChEBI" id="CHEBI:57699"/>
        <dbReference type="ChEBI" id="CHEBI:57945"/>
        <dbReference type="EC" id="1.1.1.23"/>
    </reaction>
</comment>
<dbReference type="Gene3D" id="3.40.50.1980">
    <property type="entry name" value="Nitrogenase molybdenum iron protein domain"/>
    <property type="match status" value="2"/>
</dbReference>
<feature type="binding site" evidence="12 16">
    <location>
        <position position="260"/>
    </location>
    <ligand>
        <name>substrate</name>
    </ligand>
</feature>
<evidence type="ECO:0000256" key="14">
    <source>
        <dbReference type="PIRSR" id="PIRSR000099-1"/>
    </source>
</evidence>
<comment type="pathway">
    <text evidence="2 12">Amino-acid biosynthesis; L-histidine biosynthesis; L-histidine from 5-phospho-alpha-D-ribose 1-diphosphate: step 9/9.</text>
</comment>
<keyword evidence="9 12" id="KW-0520">NAD</keyword>
<dbReference type="InterPro" id="IPR001692">
    <property type="entry name" value="Histidinol_DH_CS"/>
</dbReference>
<feature type="binding site" evidence="12 17">
    <location>
        <position position="419"/>
    </location>
    <ligand>
        <name>Zn(2+)</name>
        <dbReference type="ChEBI" id="CHEBI:29105"/>
    </ligand>
</feature>
<comment type="similarity">
    <text evidence="3 12 13 18">Belongs to the histidinol dehydrogenase family.</text>
</comment>
<evidence type="ECO:0000256" key="4">
    <source>
        <dbReference type="ARBA" id="ARBA00012965"/>
    </source>
</evidence>
<evidence type="ECO:0000256" key="1">
    <source>
        <dbReference type="ARBA" id="ARBA00003850"/>
    </source>
</evidence>
<dbReference type="UniPathway" id="UPA00031">
    <property type="reaction ID" value="UER00014"/>
</dbReference>
<evidence type="ECO:0000256" key="9">
    <source>
        <dbReference type="ARBA" id="ARBA00023027"/>
    </source>
</evidence>
<dbReference type="PANTHER" id="PTHR21256">
    <property type="entry name" value="HISTIDINOL DEHYDROGENASE HDH"/>
    <property type="match status" value="1"/>
</dbReference>
<dbReference type="PRINTS" id="PR00083">
    <property type="entry name" value="HOLDHDRGNASE"/>
</dbReference>
<gene>
    <name evidence="12 19" type="primary">hisD</name>
    <name evidence="19" type="ORF">STAT_210</name>
</gene>
<feature type="binding site" evidence="12 17">
    <location>
        <position position="260"/>
    </location>
    <ligand>
        <name>Zn(2+)</name>
        <dbReference type="ChEBI" id="CHEBI:29105"/>
    </ligand>
</feature>
<keyword evidence="5 12" id="KW-0028">Amino-acid biosynthesis</keyword>
<evidence type="ECO:0000256" key="7">
    <source>
        <dbReference type="ARBA" id="ARBA00022833"/>
    </source>
</evidence>
<evidence type="ECO:0000256" key="12">
    <source>
        <dbReference type="HAMAP-Rule" id="MF_01024"/>
    </source>
</evidence>
<dbReference type="PANTHER" id="PTHR21256:SF2">
    <property type="entry name" value="HISTIDINE BIOSYNTHESIS TRIFUNCTIONAL PROTEIN"/>
    <property type="match status" value="1"/>
</dbReference>
<organism evidence="19 20">
    <name type="scientific">Blattabacterium cuenoti STAT</name>
    <dbReference type="NCBI Taxonomy" id="1457030"/>
    <lineage>
        <taxon>Bacteria</taxon>
        <taxon>Pseudomonadati</taxon>
        <taxon>Bacteroidota</taxon>
        <taxon>Flavobacteriia</taxon>
        <taxon>Flavobacteriales</taxon>
        <taxon>Blattabacteriaceae</taxon>
        <taxon>Blattabacterium</taxon>
    </lineage>
</organism>
<evidence type="ECO:0000256" key="8">
    <source>
        <dbReference type="ARBA" id="ARBA00023002"/>
    </source>
</evidence>
<evidence type="ECO:0000256" key="16">
    <source>
        <dbReference type="PIRSR" id="PIRSR000099-3"/>
    </source>
</evidence>
<dbReference type="GO" id="GO:0008270">
    <property type="term" value="F:zinc ion binding"/>
    <property type="evidence" value="ECO:0007669"/>
    <property type="project" value="UniProtKB-UniRule"/>
</dbReference>
<evidence type="ECO:0000256" key="15">
    <source>
        <dbReference type="PIRSR" id="PIRSR000099-2"/>
    </source>
</evidence>
<dbReference type="NCBIfam" id="TIGR00069">
    <property type="entry name" value="hisD"/>
    <property type="match status" value="1"/>
</dbReference>